<organism evidence="1 2">
    <name type="scientific">Roseateles koreensis</name>
    <dbReference type="NCBI Taxonomy" id="2987526"/>
    <lineage>
        <taxon>Bacteria</taxon>
        <taxon>Pseudomonadati</taxon>
        <taxon>Pseudomonadota</taxon>
        <taxon>Betaproteobacteria</taxon>
        <taxon>Burkholderiales</taxon>
        <taxon>Sphaerotilaceae</taxon>
        <taxon>Roseateles</taxon>
    </lineage>
</organism>
<accession>A0ABT5KPZ7</accession>
<dbReference type="Proteomes" id="UP001219862">
    <property type="component" value="Unassembled WGS sequence"/>
</dbReference>
<keyword evidence="2" id="KW-1185">Reference proteome</keyword>
<dbReference type="RefSeq" id="WP_273595562.1">
    <property type="nucleotide sequence ID" value="NZ_JAQQXS010000003.1"/>
</dbReference>
<sequence>MKPARPNTRQRWQATARRIDALSLRERVFMFLCLAALLIAAADSLVITPVKLEAQTQAKAQLKQNEDLKVLRAQFTASAELLSQPGAPGTGDESARLKARLAQALQQQGQLRMAVDAGFKNMSQGQSQTPLSDLLPTLLKQHERLSLIKLLSLPEGMGPAQFVRTEAHNTTPQIAATAAPAAPPGPSTPASGAPVAAGGLALEWQGLEMQIAGDYLDQLRYLRHLEQALPHLHWGELRVWSQGDGKPVLLQVQVFLPKAHR</sequence>
<protein>
    <recommendedName>
        <fullName evidence="3">MSHA biogenesis protein MshJ</fullName>
    </recommendedName>
</protein>
<proteinExistence type="predicted"/>
<name>A0ABT5KPZ7_9BURK</name>
<evidence type="ECO:0008006" key="3">
    <source>
        <dbReference type="Google" id="ProtNLM"/>
    </source>
</evidence>
<evidence type="ECO:0000313" key="2">
    <source>
        <dbReference type="Proteomes" id="UP001219862"/>
    </source>
</evidence>
<evidence type="ECO:0000313" key="1">
    <source>
        <dbReference type="EMBL" id="MDC8784448.1"/>
    </source>
</evidence>
<gene>
    <name evidence="1" type="ORF">PRZ01_04505</name>
</gene>
<dbReference type="EMBL" id="JAQQXS010000003">
    <property type="protein sequence ID" value="MDC8784448.1"/>
    <property type="molecule type" value="Genomic_DNA"/>
</dbReference>
<reference evidence="1 2" key="1">
    <citation type="submission" date="2022-10" db="EMBL/GenBank/DDBJ databases">
        <title>paucibacter sp. hw8 Genome sequencing.</title>
        <authorList>
            <person name="Park S."/>
        </authorList>
    </citation>
    <scope>NUCLEOTIDE SEQUENCE [LARGE SCALE GENOMIC DNA]</scope>
    <source>
        <strain evidence="2">hw8</strain>
    </source>
</reference>
<comment type="caution">
    <text evidence="1">The sequence shown here is derived from an EMBL/GenBank/DDBJ whole genome shotgun (WGS) entry which is preliminary data.</text>
</comment>